<dbReference type="EMBL" id="JAVYJV010000012">
    <property type="protein sequence ID" value="KAK4356809.1"/>
    <property type="molecule type" value="Genomic_DNA"/>
</dbReference>
<gene>
    <name evidence="2" type="ORF">RND71_022419</name>
</gene>
<feature type="region of interest" description="Disordered" evidence="1">
    <location>
        <begin position="251"/>
        <end position="273"/>
    </location>
</feature>
<name>A0AAE1RT98_9SOLA</name>
<keyword evidence="3" id="KW-1185">Reference proteome</keyword>
<feature type="compositionally biased region" description="Low complexity" evidence="1">
    <location>
        <begin position="261"/>
        <end position="272"/>
    </location>
</feature>
<proteinExistence type="predicted"/>
<dbReference type="PANTHER" id="PTHR34461">
    <property type="entry name" value="EXPRESSED PROTEIN"/>
    <property type="match status" value="1"/>
</dbReference>
<feature type="compositionally biased region" description="Basic residues" evidence="1">
    <location>
        <begin position="1"/>
        <end position="14"/>
    </location>
</feature>
<dbReference type="Proteomes" id="UP001291623">
    <property type="component" value="Unassembled WGS sequence"/>
</dbReference>
<reference evidence="2" key="1">
    <citation type="submission" date="2023-12" db="EMBL/GenBank/DDBJ databases">
        <title>Genome assembly of Anisodus tanguticus.</title>
        <authorList>
            <person name="Wang Y.-J."/>
        </authorList>
    </citation>
    <scope>NUCLEOTIDE SEQUENCE</scope>
    <source>
        <strain evidence="2">KB-2021</strain>
        <tissue evidence="2">Leaf</tissue>
    </source>
</reference>
<comment type="caution">
    <text evidence="2">The sequence shown here is derived from an EMBL/GenBank/DDBJ whole genome shotgun (WGS) entry which is preliminary data.</text>
</comment>
<dbReference type="AlphaFoldDB" id="A0AAE1RT98"/>
<feature type="compositionally biased region" description="Basic residues" evidence="1">
    <location>
        <begin position="947"/>
        <end position="956"/>
    </location>
</feature>
<feature type="region of interest" description="Disordered" evidence="1">
    <location>
        <begin position="930"/>
        <end position="956"/>
    </location>
</feature>
<evidence type="ECO:0000313" key="3">
    <source>
        <dbReference type="Proteomes" id="UP001291623"/>
    </source>
</evidence>
<dbReference type="PANTHER" id="PTHR34461:SF4">
    <property type="entry name" value="OS01G0101800 PROTEIN"/>
    <property type="match status" value="1"/>
</dbReference>
<accession>A0AAE1RT98</accession>
<sequence>MQSLNRHRHDRKRKSIMEGQFTRSKSQIYLHCNRSGRVRVDSTRSKHSNHQLRQLDPPVKKTRRIFVENLEGFSDLCDVSRTPIKDLRARRVFSPATSIALENDDNLKKSELPLFDEKNGDKVDDFAVKKCGETEKVGKMGSEVNGENVDDIGVKKCEESGRVKKIGIDVNGENVDKFGVKRSDENERVGKLGSEVNGEKVDDFGVKKCDENERVDKIGIEVNGENVDKFGVKRCGETGNENDRVGKIEIESNGQNGGNVSIPKSNSAVSSSSRRKVFIAPSSFSYRRLLPYLTDAAREYTDVSEIETHDTPSKSNNPTLSYLKPDPRSTAGNGSTSEDKHVGAKTLGSVEGQKIECNVSWGPKDLDDVPDVLSKTQVESRVFTNAGGLDPEALEECVQTTPPDADSFYNANVSDLETSIEHNAKQTENKIAGHPSDRRNGCVVKKPRLTPGRNGSVSRNKLALNPCSRLKVFKAVSSVSYRRLLPFLMDVAKNDPGGASSENGIPKFQQDLDCNRPLMSVSKEIPTNEKCSPKKDEIKEQETKLLEPKCTSANDVSESFNKTPSSVFSDDVASPQTLLNVEIKRKSEIECTDTSNTEMLDPECLNNEINNFNTGADNVGPETSVAIPNLLPISLEDLLSEYGVEDPKVEPVSPEGDRMILEVDCNEENRNSGDPTGTVEIHADANEALKRELFLKISEPEPINNESSCKVLLADSHGDSGALNAVALITASSSPEPSDLSGDGNDGPTKTLCSESIQEITQSSDNLNKNGCLEPAICHQKSTQNESSSYDLVTRPDVLNKGILKRNPRGCRGLCNCLNCASYHLHAERAFEFSRNQMQDTEEVSLGLMKELADMRIFLEKHLSTENGLAPIPVTQVEVEEACAKALEAEQRAKEHLGQMNNELNYHCRIPSLYRPRVTFATHIEAKAVAKIESSSSKPEKEDIKAGTKRSRKKHH</sequence>
<feature type="region of interest" description="Disordered" evidence="1">
    <location>
        <begin position="427"/>
        <end position="457"/>
    </location>
</feature>
<feature type="region of interest" description="Disordered" evidence="1">
    <location>
        <begin position="1"/>
        <end position="20"/>
    </location>
</feature>
<organism evidence="2 3">
    <name type="scientific">Anisodus tanguticus</name>
    <dbReference type="NCBI Taxonomy" id="243964"/>
    <lineage>
        <taxon>Eukaryota</taxon>
        <taxon>Viridiplantae</taxon>
        <taxon>Streptophyta</taxon>
        <taxon>Embryophyta</taxon>
        <taxon>Tracheophyta</taxon>
        <taxon>Spermatophyta</taxon>
        <taxon>Magnoliopsida</taxon>
        <taxon>eudicotyledons</taxon>
        <taxon>Gunneridae</taxon>
        <taxon>Pentapetalae</taxon>
        <taxon>asterids</taxon>
        <taxon>lamiids</taxon>
        <taxon>Solanales</taxon>
        <taxon>Solanaceae</taxon>
        <taxon>Solanoideae</taxon>
        <taxon>Hyoscyameae</taxon>
        <taxon>Anisodus</taxon>
    </lineage>
</organism>
<evidence type="ECO:0000313" key="2">
    <source>
        <dbReference type="EMBL" id="KAK4356809.1"/>
    </source>
</evidence>
<protein>
    <submittedName>
        <fullName evidence="2">Uncharacterized protein</fullName>
    </submittedName>
</protein>
<feature type="region of interest" description="Disordered" evidence="1">
    <location>
        <begin position="304"/>
        <end position="347"/>
    </location>
</feature>
<evidence type="ECO:0000256" key="1">
    <source>
        <dbReference type="SAM" id="MobiDB-lite"/>
    </source>
</evidence>